<comment type="caution">
    <text evidence="3">The sequence shown here is derived from an EMBL/GenBank/DDBJ whole genome shotgun (WGS) entry which is preliminary data.</text>
</comment>
<organism evidence="3 4">
    <name type="scientific">Mesorhizobium caraganae</name>
    <dbReference type="NCBI Taxonomy" id="483206"/>
    <lineage>
        <taxon>Bacteria</taxon>
        <taxon>Pseudomonadati</taxon>
        <taxon>Pseudomonadota</taxon>
        <taxon>Alphaproteobacteria</taxon>
        <taxon>Hyphomicrobiales</taxon>
        <taxon>Phyllobacteriaceae</taxon>
        <taxon>Mesorhizobium</taxon>
    </lineage>
</organism>
<keyword evidence="1" id="KW-0812">Transmembrane</keyword>
<evidence type="ECO:0000259" key="2">
    <source>
        <dbReference type="Pfam" id="PF14219"/>
    </source>
</evidence>
<evidence type="ECO:0000256" key="1">
    <source>
        <dbReference type="SAM" id="Phobius"/>
    </source>
</evidence>
<dbReference type="Pfam" id="PF14219">
    <property type="entry name" value="DUF4328"/>
    <property type="match status" value="1"/>
</dbReference>
<keyword evidence="1" id="KW-1133">Transmembrane helix</keyword>
<evidence type="ECO:0000313" key="3">
    <source>
        <dbReference type="EMBL" id="MER9404288.1"/>
    </source>
</evidence>
<dbReference type="InterPro" id="IPR025565">
    <property type="entry name" value="DUF4328"/>
</dbReference>
<proteinExistence type="predicted"/>
<feature type="domain" description="DUF4328" evidence="2">
    <location>
        <begin position="55"/>
        <end position="207"/>
    </location>
</feature>
<dbReference type="Proteomes" id="UP001433071">
    <property type="component" value="Unassembled WGS sequence"/>
</dbReference>
<feature type="transmembrane region" description="Helical" evidence="1">
    <location>
        <begin position="144"/>
        <end position="161"/>
    </location>
</feature>
<keyword evidence="1" id="KW-0472">Membrane</keyword>
<dbReference type="RefSeq" id="WP_352557376.1">
    <property type="nucleotide sequence ID" value="NZ_JAMYQB010000005.1"/>
</dbReference>
<protein>
    <submittedName>
        <fullName evidence="3">DUF4328 domain-containing protein</fullName>
    </submittedName>
</protein>
<dbReference type="EMBL" id="JAMYQB010000005">
    <property type="protein sequence ID" value="MER9404288.1"/>
    <property type="molecule type" value="Genomic_DNA"/>
</dbReference>
<gene>
    <name evidence="3" type="ORF">NKI36_09515</name>
</gene>
<reference evidence="3 4" key="1">
    <citation type="journal article" date="2024" name="Proc. Natl. Acad. Sci. U.S.A.">
        <title>The evolutionary genomics of adaptation to stress in wild rhizobium bacteria.</title>
        <authorList>
            <person name="Kehlet-Delgado H."/>
            <person name="Montoya A.P."/>
            <person name="Jensen K.T."/>
            <person name="Wendlandt C.E."/>
            <person name="Dexheimer C."/>
            <person name="Roberts M."/>
            <person name="Torres Martinez L."/>
            <person name="Friesen M.L."/>
            <person name="Griffitts J.S."/>
            <person name="Porter S.S."/>
        </authorList>
    </citation>
    <scope>NUCLEOTIDE SEQUENCE [LARGE SCALE GENOMIC DNA]</scope>
    <source>
        <strain evidence="3 4">M0641</strain>
    </source>
</reference>
<feature type="transmembrane region" description="Helical" evidence="1">
    <location>
        <begin position="181"/>
        <end position="200"/>
    </location>
</feature>
<name>A0ABV1YX04_9HYPH</name>
<feature type="transmembrane region" description="Helical" evidence="1">
    <location>
        <begin position="66"/>
        <end position="86"/>
    </location>
</feature>
<sequence>MSIFKDFSASTIWVIRILWVLIAVDVIAVVSGYFEFQLLVDIGSGTGSLDYDVSAAADSNDNRQRIVGIIQVILWLVAGVSILAWIRLANKNARALGATDMEFTPNWAIGWYFIPVANLWKPYQAMAEIWRASGGSKSWKTEQAPGILAIWWFVWLASNIFDRVAFRFSMKAEQIPELQNASLAMMASDVVSVFLSLAFLEVVKEISRRQTAQPAAALEETSEQPDPA</sequence>
<feature type="transmembrane region" description="Helical" evidence="1">
    <location>
        <begin position="12"/>
        <end position="34"/>
    </location>
</feature>
<keyword evidence="4" id="KW-1185">Reference proteome</keyword>
<accession>A0ABV1YX04</accession>
<evidence type="ECO:0000313" key="4">
    <source>
        <dbReference type="Proteomes" id="UP001433071"/>
    </source>
</evidence>